<evidence type="ECO:0000256" key="3">
    <source>
        <dbReference type="ARBA" id="ARBA00023125"/>
    </source>
</evidence>
<dbReference type="Gene3D" id="1.10.150.130">
    <property type="match status" value="1"/>
</dbReference>
<dbReference type="PANTHER" id="PTHR30629">
    <property type="entry name" value="PROPHAGE INTEGRASE"/>
    <property type="match status" value="1"/>
</dbReference>
<dbReference type="EMBL" id="FUIE01000045">
    <property type="protein sequence ID" value="SJM61869.1"/>
    <property type="molecule type" value="Genomic_DNA"/>
</dbReference>
<dbReference type="GO" id="GO:0006310">
    <property type="term" value="P:DNA recombination"/>
    <property type="evidence" value="ECO:0007669"/>
    <property type="project" value="UniProtKB-KW"/>
</dbReference>
<dbReference type="GO" id="GO:0015074">
    <property type="term" value="P:DNA integration"/>
    <property type="evidence" value="ECO:0007669"/>
    <property type="project" value="UniProtKB-KW"/>
</dbReference>
<dbReference type="InterPro" id="IPR025166">
    <property type="entry name" value="Integrase_DNA_bind_dom"/>
</dbReference>
<keyword evidence="3" id="KW-0238">DNA-binding</keyword>
<accession>A0A1R4G113</accession>
<evidence type="ECO:0000259" key="5">
    <source>
        <dbReference type="PROSITE" id="PS51898"/>
    </source>
</evidence>
<keyword evidence="4" id="KW-0233">DNA recombination</keyword>
<dbReference type="InterPro" id="IPR011010">
    <property type="entry name" value="DNA_brk_join_enz"/>
</dbReference>
<dbReference type="Proteomes" id="UP000195766">
    <property type="component" value="Unassembled WGS sequence"/>
</dbReference>
<feature type="domain" description="Tyr recombinase" evidence="5">
    <location>
        <begin position="235"/>
        <end position="425"/>
    </location>
</feature>
<evidence type="ECO:0000313" key="7">
    <source>
        <dbReference type="Proteomes" id="UP000195766"/>
    </source>
</evidence>
<dbReference type="AlphaFoldDB" id="A0A1R4G113"/>
<sequence length="529" mass="57213">MICSDERMERDLAAGTLTTDRQISSLKPGSTAYERAVSGSQGLFVRVAPTGTKQFQYRYIATGGARRRLVLGFYPGLSLAKARAAGAAARMAVLEGTDPVGERALVRDRMRTGETLDELAEAYWAAAAVGLHGGRRRPKRAISIQRERHTWKRHVKGPLGGRVFADIRRADIKVFMRDLVVDGRFAPATIATVGGILHAVLGFAVLEERIEVNPATGLSRPLALTSRERMFDDGALKAIWDVAVLASQPRGPNEKTSGIYARLDPAMGLAIQFLMLTLTRRSEIAGARKVEVDRAAGLWIIPSERAKARHPHVVPLGAQCLEVLDKAWALDPDSPFIFPSPRSPDQHLDPQAITRAIARTCARKKLPLGSPHDVRRSGATTLTGRYGVTRFIVGLVLGHTPSDGAAVTGVYDRHTYVPEKRKALELWAGHLCGETVSDSVKAVSVDAEERPTATAVLDELAVYVGAAKSRALALCEVGDLHSAVLSLCMDLSRRPETASSHLEILARGGLDLAISGSREGVEAWVNGFR</sequence>
<dbReference type="InterPro" id="IPR010998">
    <property type="entry name" value="Integrase_recombinase_N"/>
</dbReference>
<dbReference type="PANTHER" id="PTHR30629:SF2">
    <property type="entry name" value="PROPHAGE INTEGRASE INTS-RELATED"/>
    <property type="match status" value="1"/>
</dbReference>
<evidence type="ECO:0000256" key="4">
    <source>
        <dbReference type="ARBA" id="ARBA00023172"/>
    </source>
</evidence>
<dbReference type="PROSITE" id="PS51898">
    <property type="entry name" value="TYR_RECOMBINASE"/>
    <property type="match status" value="1"/>
</dbReference>
<evidence type="ECO:0000256" key="1">
    <source>
        <dbReference type="ARBA" id="ARBA00008857"/>
    </source>
</evidence>
<dbReference type="CDD" id="cd00801">
    <property type="entry name" value="INT_P4_C"/>
    <property type="match status" value="1"/>
</dbReference>
<proteinExistence type="inferred from homology"/>
<dbReference type="GO" id="GO:0003677">
    <property type="term" value="F:DNA binding"/>
    <property type="evidence" value="ECO:0007669"/>
    <property type="project" value="UniProtKB-KW"/>
</dbReference>
<protein>
    <submittedName>
        <fullName evidence="6">Integrase</fullName>
    </submittedName>
</protein>
<dbReference type="Pfam" id="PF00589">
    <property type="entry name" value="Phage_integrase"/>
    <property type="match status" value="1"/>
</dbReference>
<evidence type="ECO:0000256" key="2">
    <source>
        <dbReference type="ARBA" id="ARBA00022908"/>
    </source>
</evidence>
<dbReference type="InterPro" id="IPR002104">
    <property type="entry name" value="Integrase_catalytic"/>
</dbReference>
<dbReference type="Pfam" id="PF13356">
    <property type="entry name" value="Arm-DNA-bind_3"/>
    <property type="match status" value="1"/>
</dbReference>
<dbReference type="InterPro" id="IPR038488">
    <property type="entry name" value="Integrase_DNA-bd_sf"/>
</dbReference>
<gene>
    <name evidence="6" type="ORF">FM111_08545</name>
</gene>
<comment type="similarity">
    <text evidence="1">Belongs to the 'phage' integrase family.</text>
</comment>
<keyword evidence="2" id="KW-0229">DNA integration</keyword>
<organism evidence="6 7">
    <name type="scientific">Brevundimonas diminuta 3F5N</name>
    <dbReference type="NCBI Taxonomy" id="1255603"/>
    <lineage>
        <taxon>Bacteria</taxon>
        <taxon>Pseudomonadati</taxon>
        <taxon>Pseudomonadota</taxon>
        <taxon>Alphaproteobacteria</taxon>
        <taxon>Caulobacterales</taxon>
        <taxon>Caulobacteraceae</taxon>
        <taxon>Brevundimonas</taxon>
    </lineage>
</organism>
<dbReference type="Gene3D" id="1.10.443.10">
    <property type="entry name" value="Intergrase catalytic core"/>
    <property type="match status" value="1"/>
</dbReference>
<dbReference type="SUPFAM" id="SSF56349">
    <property type="entry name" value="DNA breaking-rejoining enzymes"/>
    <property type="match status" value="1"/>
</dbReference>
<evidence type="ECO:0000313" key="6">
    <source>
        <dbReference type="EMBL" id="SJM61869.1"/>
    </source>
</evidence>
<dbReference type="InterPro" id="IPR013762">
    <property type="entry name" value="Integrase-like_cat_sf"/>
</dbReference>
<dbReference type="Gene3D" id="3.30.160.390">
    <property type="entry name" value="Integrase, DNA-binding domain"/>
    <property type="match status" value="1"/>
</dbReference>
<name>A0A1R4G113_BREDI</name>
<reference evidence="6 7" key="1">
    <citation type="submission" date="2017-02" db="EMBL/GenBank/DDBJ databases">
        <authorList>
            <person name="Peterson S.W."/>
        </authorList>
    </citation>
    <scope>NUCLEOTIDE SEQUENCE [LARGE SCALE GENOMIC DNA]</scope>
    <source>
        <strain evidence="6 7">3F5N</strain>
    </source>
</reference>
<dbReference type="InterPro" id="IPR050808">
    <property type="entry name" value="Phage_Integrase"/>
</dbReference>